<organism evidence="1 2">
    <name type="scientific">Rhizophagus irregularis</name>
    <dbReference type="NCBI Taxonomy" id="588596"/>
    <lineage>
        <taxon>Eukaryota</taxon>
        <taxon>Fungi</taxon>
        <taxon>Fungi incertae sedis</taxon>
        <taxon>Mucoromycota</taxon>
        <taxon>Glomeromycotina</taxon>
        <taxon>Glomeromycetes</taxon>
        <taxon>Glomerales</taxon>
        <taxon>Glomeraceae</taxon>
        <taxon>Rhizophagus</taxon>
    </lineage>
</organism>
<dbReference type="EMBL" id="LLXI01002909">
    <property type="protein sequence ID" value="PKY58225.1"/>
    <property type="molecule type" value="Genomic_DNA"/>
</dbReference>
<sequence length="149" mass="16850">MIDGEPRDAGWWIMALKMVLSGKFIDFHSGFYPNYTKIRAHISNDQYKKHARVQDTTTTDTSSSSSNKIHALITITDTGCSISPSFLSTNIFQPFSQENSLQIVTGLGLSIMLKVKMELVQDLQDLDFDQANKEIRKDIKNEDLGEYLV</sequence>
<accession>A0A2I1HH69</accession>
<dbReference type="AlphaFoldDB" id="A0A2I1HH69"/>
<protein>
    <submittedName>
        <fullName evidence="1">Uncharacterized protein</fullName>
    </submittedName>
</protein>
<gene>
    <name evidence="1" type="ORF">RhiirA4_479958</name>
</gene>
<reference evidence="1 2" key="1">
    <citation type="submission" date="2015-10" db="EMBL/GenBank/DDBJ databases">
        <title>Genome analyses suggest a sexual origin of heterokaryosis in a supposedly ancient asexual fungus.</title>
        <authorList>
            <person name="Ropars J."/>
            <person name="Sedzielewska K."/>
            <person name="Noel J."/>
            <person name="Charron P."/>
            <person name="Farinelli L."/>
            <person name="Marton T."/>
            <person name="Kruger M."/>
            <person name="Pelin A."/>
            <person name="Brachmann A."/>
            <person name="Corradi N."/>
        </authorList>
    </citation>
    <scope>NUCLEOTIDE SEQUENCE [LARGE SCALE GENOMIC DNA]</scope>
    <source>
        <strain evidence="1 2">A4</strain>
    </source>
</reference>
<dbReference type="SUPFAM" id="SSF55874">
    <property type="entry name" value="ATPase domain of HSP90 chaperone/DNA topoisomerase II/histidine kinase"/>
    <property type="match status" value="1"/>
</dbReference>
<dbReference type="Gene3D" id="3.30.565.10">
    <property type="entry name" value="Histidine kinase-like ATPase, C-terminal domain"/>
    <property type="match status" value="1"/>
</dbReference>
<dbReference type="VEuPathDB" id="FungiDB:FUN_001192"/>
<dbReference type="VEuPathDB" id="FungiDB:RhiirA1_537875"/>
<name>A0A2I1HH69_9GLOM</name>
<dbReference type="InterPro" id="IPR036890">
    <property type="entry name" value="HATPase_C_sf"/>
</dbReference>
<dbReference type="VEuPathDB" id="FungiDB:RhiirFUN_026825"/>
<keyword evidence="2" id="KW-1185">Reference proteome</keyword>
<dbReference type="Proteomes" id="UP000234323">
    <property type="component" value="Unassembled WGS sequence"/>
</dbReference>
<proteinExistence type="predicted"/>
<comment type="caution">
    <text evidence="1">The sequence shown here is derived from an EMBL/GenBank/DDBJ whole genome shotgun (WGS) entry which is preliminary data.</text>
</comment>
<evidence type="ECO:0000313" key="2">
    <source>
        <dbReference type="Proteomes" id="UP000234323"/>
    </source>
</evidence>
<evidence type="ECO:0000313" key="1">
    <source>
        <dbReference type="EMBL" id="PKY58225.1"/>
    </source>
</evidence>